<feature type="transmembrane region" description="Helical" evidence="14">
    <location>
        <begin position="9"/>
        <end position="35"/>
    </location>
</feature>
<evidence type="ECO:0000256" key="3">
    <source>
        <dbReference type="ARBA" id="ARBA00012438"/>
    </source>
</evidence>
<dbReference type="FunFam" id="3.30.565.10:FF:000013">
    <property type="entry name" value="Two-component sensor histidine kinase"/>
    <property type="match status" value="1"/>
</dbReference>
<sequence>MRRGFVNSLFWKFIFTFIASILSLAAVLWIGYYFAELLLSFNPSSSSLMTMLLRWFINHIGSLPLMTVAGVILFLLFFFLYSRSIIKYIEEITRGLNEIAHGNLALNIPVKSMDELGVMAEHINVMASRLKTSIDEERDAVKAKNDLITGVSHDLRTPLTSIIGFLEYIETDRYRDEPEVRYYVNIAYEKSLKLKKLIDDLFDYTRLTSGELPPVLEKLDVASFLRQMMEEYVPLFEQAGMDCRIETPAETLYIEADAGELVRAFENLVTNAIRYAKAGKYLDVILSRSEEQVEVGFRNYGEPIPSPDLPYLFERFYRVDKSRTNAAGGSGLGLAITKSIIERQHGTIRVTSTSKSTTFVAAFPQAGY</sequence>
<dbReference type="EC" id="2.7.13.3" evidence="3"/>
<dbReference type="InterPro" id="IPR004358">
    <property type="entry name" value="Sig_transdc_His_kin-like_C"/>
</dbReference>
<evidence type="ECO:0000256" key="12">
    <source>
        <dbReference type="ARBA" id="ARBA00023012"/>
    </source>
</evidence>
<dbReference type="InterPro" id="IPR003660">
    <property type="entry name" value="HAMP_dom"/>
</dbReference>
<dbReference type="GO" id="GO:0005886">
    <property type="term" value="C:plasma membrane"/>
    <property type="evidence" value="ECO:0007669"/>
    <property type="project" value="UniProtKB-SubCell"/>
</dbReference>
<evidence type="ECO:0000259" key="16">
    <source>
        <dbReference type="PROSITE" id="PS50885"/>
    </source>
</evidence>
<dbReference type="Gene3D" id="6.10.340.10">
    <property type="match status" value="1"/>
</dbReference>
<dbReference type="PANTHER" id="PTHR45528">
    <property type="entry name" value="SENSOR HISTIDINE KINASE CPXA"/>
    <property type="match status" value="1"/>
</dbReference>
<dbReference type="PANTHER" id="PTHR45528:SF1">
    <property type="entry name" value="SENSOR HISTIDINE KINASE CPXA"/>
    <property type="match status" value="1"/>
</dbReference>
<dbReference type="KEGG" id="plyc:GXP70_25540"/>
<dbReference type="SUPFAM" id="SSF55874">
    <property type="entry name" value="ATPase domain of HSP90 chaperone/DNA topoisomerase II/histidine kinase"/>
    <property type="match status" value="1"/>
</dbReference>
<feature type="transmembrane region" description="Helical" evidence="14">
    <location>
        <begin position="55"/>
        <end position="81"/>
    </location>
</feature>
<dbReference type="SMART" id="SM00387">
    <property type="entry name" value="HATPase_c"/>
    <property type="match status" value="1"/>
</dbReference>
<evidence type="ECO:0000256" key="13">
    <source>
        <dbReference type="ARBA" id="ARBA00023136"/>
    </source>
</evidence>
<dbReference type="SUPFAM" id="SSF158472">
    <property type="entry name" value="HAMP domain-like"/>
    <property type="match status" value="1"/>
</dbReference>
<dbReference type="Gene3D" id="3.30.565.10">
    <property type="entry name" value="Histidine kinase-like ATPase, C-terminal domain"/>
    <property type="match status" value="1"/>
</dbReference>
<evidence type="ECO:0000256" key="2">
    <source>
        <dbReference type="ARBA" id="ARBA00004651"/>
    </source>
</evidence>
<keyword evidence="13 14" id="KW-0472">Membrane</keyword>
<evidence type="ECO:0000256" key="5">
    <source>
        <dbReference type="ARBA" id="ARBA00022553"/>
    </source>
</evidence>
<dbReference type="SMART" id="SM00304">
    <property type="entry name" value="HAMP"/>
    <property type="match status" value="1"/>
</dbReference>
<evidence type="ECO:0000256" key="1">
    <source>
        <dbReference type="ARBA" id="ARBA00000085"/>
    </source>
</evidence>
<keyword evidence="6" id="KW-0808">Transferase</keyword>
<evidence type="ECO:0000256" key="10">
    <source>
        <dbReference type="ARBA" id="ARBA00022840"/>
    </source>
</evidence>
<dbReference type="InterPro" id="IPR005467">
    <property type="entry name" value="His_kinase_dom"/>
</dbReference>
<dbReference type="SUPFAM" id="SSF47384">
    <property type="entry name" value="Homodimeric domain of signal transducing histidine kinase"/>
    <property type="match status" value="1"/>
</dbReference>
<evidence type="ECO:0000256" key="4">
    <source>
        <dbReference type="ARBA" id="ARBA00022475"/>
    </source>
</evidence>
<feature type="domain" description="HAMP" evidence="16">
    <location>
        <begin position="83"/>
        <end position="135"/>
    </location>
</feature>
<dbReference type="EMBL" id="CP048209">
    <property type="protein sequence ID" value="QHT62996.1"/>
    <property type="molecule type" value="Genomic_DNA"/>
</dbReference>
<dbReference type="InterPro" id="IPR036890">
    <property type="entry name" value="HATPase_C_sf"/>
</dbReference>
<dbReference type="CDD" id="cd00082">
    <property type="entry name" value="HisKA"/>
    <property type="match status" value="1"/>
</dbReference>
<dbReference type="SMART" id="SM00388">
    <property type="entry name" value="HisKA"/>
    <property type="match status" value="1"/>
</dbReference>
<comment type="subcellular location">
    <subcellularLocation>
        <location evidence="2">Cell membrane</location>
        <topology evidence="2">Multi-pass membrane protein</topology>
    </subcellularLocation>
</comment>
<keyword evidence="8" id="KW-0547">Nucleotide-binding</keyword>
<evidence type="ECO:0000256" key="7">
    <source>
        <dbReference type="ARBA" id="ARBA00022692"/>
    </source>
</evidence>
<keyword evidence="10" id="KW-0067">ATP-binding</keyword>
<dbReference type="Pfam" id="PF00672">
    <property type="entry name" value="HAMP"/>
    <property type="match status" value="1"/>
</dbReference>
<dbReference type="InterPro" id="IPR050398">
    <property type="entry name" value="HssS/ArlS-like"/>
</dbReference>
<dbReference type="AlphaFoldDB" id="A0A6C0G0R6"/>
<evidence type="ECO:0000256" key="9">
    <source>
        <dbReference type="ARBA" id="ARBA00022777"/>
    </source>
</evidence>
<evidence type="ECO:0000259" key="15">
    <source>
        <dbReference type="PROSITE" id="PS50109"/>
    </source>
</evidence>
<organism evidence="17 18">
    <name type="scientific">Paenibacillus lycopersici</name>
    <dbReference type="NCBI Taxonomy" id="2704462"/>
    <lineage>
        <taxon>Bacteria</taxon>
        <taxon>Bacillati</taxon>
        <taxon>Bacillota</taxon>
        <taxon>Bacilli</taxon>
        <taxon>Bacillales</taxon>
        <taxon>Paenibacillaceae</taxon>
        <taxon>Paenibacillus</taxon>
    </lineage>
</organism>
<name>A0A6C0G0R6_9BACL</name>
<keyword evidence="11 14" id="KW-1133">Transmembrane helix</keyword>
<reference evidence="17 18" key="1">
    <citation type="submission" date="2020-01" db="EMBL/GenBank/DDBJ databases">
        <title>Paenibacillus sp. nov., isolated from tomato rhizosphere.</title>
        <authorList>
            <person name="Weon H.-Y."/>
            <person name="Lee S.A."/>
        </authorList>
    </citation>
    <scope>NUCLEOTIDE SEQUENCE [LARGE SCALE GENOMIC DNA]</scope>
    <source>
        <strain evidence="17 18">12200R-189</strain>
    </source>
</reference>
<dbReference type="RefSeq" id="WP_162359426.1">
    <property type="nucleotide sequence ID" value="NZ_CP048209.1"/>
</dbReference>
<dbReference type="Pfam" id="PF00512">
    <property type="entry name" value="HisKA"/>
    <property type="match status" value="1"/>
</dbReference>
<dbReference type="FunFam" id="1.10.287.130:FF:000008">
    <property type="entry name" value="Two-component sensor histidine kinase"/>
    <property type="match status" value="1"/>
</dbReference>
<evidence type="ECO:0000256" key="14">
    <source>
        <dbReference type="SAM" id="Phobius"/>
    </source>
</evidence>
<keyword evidence="18" id="KW-1185">Reference proteome</keyword>
<keyword evidence="12" id="KW-0902">Two-component regulatory system</keyword>
<evidence type="ECO:0000256" key="6">
    <source>
        <dbReference type="ARBA" id="ARBA00022679"/>
    </source>
</evidence>
<dbReference type="CDD" id="cd06225">
    <property type="entry name" value="HAMP"/>
    <property type="match status" value="1"/>
</dbReference>
<dbReference type="GO" id="GO:0000155">
    <property type="term" value="F:phosphorelay sensor kinase activity"/>
    <property type="evidence" value="ECO:0007669"/>
    <property type="project" value="InterPro"/>
</dbReference>
<dbReference type="Pfam" id="PF02518">
    <property type="entry name" value="HATPase_c"/>
    <property type="match status" value="1"/>
</dbReference>
<keyword evidence="5" id="KW-0597">Phosphoprotein</keyword>
<keyword evidence="9" id="KW-0418">Kinase</keyword>
<dbReference type="Gene3D" id="1.10.287.130">
    <property type="match status" value="1"/>
</dbReference>
<evidence type="ECO:0000256" key="11">
    <source>
        <dbReference type="ARBA" id="ARBA00022989"/>
    </source>
</evidence>
<comment type="catalytic activity">
    <reaction evidence="1">
        <text>ATP + protein L-histidine = ADP + protein N-phospho-L-histidine.</text>
        <dbReference type="EC" id="2.7.13.3"/>
    </reaction>
</comment>
<dbReference type="InterPro" id="IPR036097">
    <property type="entry name" value="HisK_dim/P_sf"/>
</dbReference>
<accession>A0A6C0G0R6</accession>
<keyword evidence="7 14" id="KW-0812">Transmembrane</keyword>
<evidence type="ECO:0000256" key="8">
    <source>
        <dbReference type="ARBA" id="ARBA00022741"/>
    </source>
</evidence>
<keyword evidence="4" id="KW-1003">Cell membrane</keyword>
<feature type="domain" description="Histidine kinase" evidence="15">
    <location>
        <begin position="150"/>
        <end position="367"/>
    </location>
</feature>
<dbReference type="InterPro" id="IPR003661">
    <property type="entry name" value="HisK_dim/P_dom"/>
</dbReference>
<dbReference type="PROSITE" id="PS50885">
    <property type="entry name" value="HAMP"/>
    <property type="match status" value="1"/>
</dbReference>
<dbReference type="PRINTS" id="PR00344">
    <property type="entry name" value="BCTRLSENSOR"/>
</dbReference>
<dbReference type="InterPro" id="IPR003594">
    <property type="entry name" value="HATPase_dom"/>
</dbReference>
<dbReference type="Proteomes" id="UP000476064">
    <property type="component" value="Chromosome"/>
</dbReference>
<dbReference type="GO" id="GO:0005524">
    <property type="term" value="F:ATP binding"/>
    <property type="evidence" value="ECO:0007669"/>
    <property type="project" value="UniProtKB-KW"/>
</dbReference>
<dbReference type="PROSITE" id="PS50109">
    <property type="entry name" value="HIS_KIN"/>
    <property type="match status" value="1"/>
</dbReference>
<evidence type="ECO:0000313" key="17">
    <source>
        <dbReference type="EMBL" id="QHT62996.1"/>
    </source>
</evidence>
<proteinExistence type="predicted"/>
<evidence type="ECO:0000313" key="18">
    <source>
        <dbReference type="Proteomes" id="UP000476064"/>
    </source>
</evidence>
<gene>
    <name evidence="17" type="ORF">GXP70_25540</name>
</gene>
<protein>
    <recommendedName>
        <fullName evidence="3">histidine kinase</fullName>
        <ecNumber evidence="3">2.7.13.3</ecNumber>
    </recommendedName>
</protein>
<dbReference type="CDD" id="cd00075">
    <property type="entry name" value="HATPase"/>
    <property type="match status" value="1"/>
</dbReference>